<dbReference type="Pfam" id="PF01243">
    <property type="entry name" value="PNPOx_N"/>
    <property type="match status" value="1"/>
</dbReference>
<evidence type="ECO:0000259" key="1">
    <source>
        <dbReference type="Pfam" id="PF01243"/>
    </source>
</evidence>
<gene>
    <name evidence="2" type="ORF">B0T46_16200</name>
</gene>
<protein>
    <submittedName>
        <fullName evidence="2">Pyridoxamine 5-phosphate oxidase</fullName>
    </submittedName>
</protein>
<organism evidence="2 3">
    <name type="scientific">Nocardia donostiensis</name>
    <dbReference type="NCBI Taxonomy" id="1538463"/>
    <lineage>
        <taxon>Bacteria</taxon>
        <taxon>Bacillati</taxon>
        <taxon>Actinomycetota</taxon>
        <taxon>Actinomycetes</taxon>
        <taxon>Mycobacteriales</taxon>
        <taxon>Nocardiaceae</taxon>
        <taxon>Nocardia</taxon>
    </lineage>
</organism>
<reference evidence="2 3" key="1">
    <citation type="journal article" date="2016" name="Antonie Van Leeuwenhoek">
        <title>Nocardia donostiensis sp. nov., isolated from human respiratory specimens.</title>
        <authorList>
            <person name="Ercibengoa M."/>
            <person name="Bell M."/>
            <person name="Marimon J.M."/>
            <person name="Humrighouse B."/>
            <person name="Klenk H.P."/>
            <person name="Potter G."/>
            <person name="Perez-Trallero E."/>
        </authorList>
    </citation>
    <scope>NUCLEOTIDE SEQUENCE [LARGE SCALE GENOMIC DNA]</scope>
    <source>
        <strain evidence="2 3">X1655</strain>
    </source>
</reference>
<dbReference type="EMBL" id="MUMY01000013">
    <property type="protein sequence ID" value="ONM47783.1"/>
    <property type="molecule type" value="Genomic_DNA"/>
</dbReference>
<dbReference type="Proteomes" id="UP000188836">
    <property type="component" value="Unassembled WGS sequence"/>
</dbReference>
<dbReference type="OrthoDB" id="9786134at2"/>
<keyword evidence="3" id="KW-1185">Reference proteome</keyword>
<dbReference type="PANTHER" id="PTHR42815">
    <property type="entry name" value="FAD-BINDING, PUTATIVE (AFU_ORTHOLOGUE AFUA_6G07600)-RELATED"/>
    <property type="match status" value="1"/>
</dbReference>
<feature type="domain" description="Pyridoxamine 5'-phosphate oxidase N-terminal" evidence="1">
    <location>
        <begin position="164"/>
        <end position="252"/>
    </location>
</feature>
<evidence type="ECO:0000313" key="2">
    <source>
        <dbReference type="EMBL" id="ONM47783.1"/>
    </source>
</evidence>
<name>A0A1V2TE56_9NOCA</name>
<dbReference type="AlphaFoldDB" id="A0A1V2TE56"/>
<dbReference type="RefSeq" id="WP_077117977.1">
    <property type="nucleotide sequence ID" value="NZ_MUKP01000005.1"/>
</dbReference>
<evidence type="ECO:0000313" key="3">
    <source>
        <dbReference type="Proteomes" id="UP000188836"/>
    </source>
</evidence>
<dbReference type="Gene3D" id="2.30.110.10">
    <property type="entry name" value="Electron Transport, Fmn-binding Protein, Chain A"/>
    <property type="match status" value="2"/>
</dbReference>
<dbReference type="SUPFAM" id="SSF50475">
    <property type="entry name" value="FMN-binding split barrel"/>
    <property type="match status" value="1"/>
</dbReference>
<dbReference type="InterPro" id="IPR012349">
    <property type="entry name" value="Split_barrel_FMN-bd"/>
</dbReference>
<dbReference type="PANTHER" id="PTHR42815:SF2">
    <property type="entry name" value="FAD-BINDING, PUTATIVE (AFU_ORTHOLOGUE AFUA_6G07600)-RELATED"/>
    <property type="match status" value="1"/>
</dbReference>
<sequence length="295" mass="31891">MSPYHPGELAVQERLGQERIAERVGRTVKAEIPAVAADFLAAQPLIVVAAADAGGRPWATQLTGTPGFVQAIDPRTIDIDATPVAGDPLHATLDEPCRVGLIALQPQRRRRMRVNGPARRVDGLLRVAVDQVYSNCPKYISRRELMPGGRRPETSSPRHSAELEARQRAAIEAADAFFIASVDSDGNADASHRGGNPGFVRVLSPTRLCWPDYRGNSMFMTLGNIMAEPRCGLLIPDWTGGGMLQLTGRARIDWETTPYGAGAQCGVDFTVDEVVELPAANPLRWSDPELSPANP</sequence>
<comment type="caution">
    <text evidence="2">The sequence shown here is derived from an EMBL/GenBank/DDBJ whole genome shotgun (WGS) entry which is preliminary data.</text>
</comment>
<accession>A0A1V2TE56</accession>
<dbReference type="STRING" id="1538463.B0T36_18535"/>
<proteinExistence type="predicted"/>
<dbReference type="InterPro" id="IPR011576">
    <property type="entry name" value="Pyridox_Oxase_N"/>
</dbReference>